<feature type="domain" description="HTH gntR-type" evidence="4">
    <location>
        <begin position="244"/>
        <end position="312"/>
    </location>
</feature>
<evidence type="ECO:0000256" key="2">
    <source>
        <dbReference type="ARBA" id="ARBA00023125"/>
    </source>
</evidence>
<dbReference type="GO" id="GO:0003700">
    <property type="term" value="F:DNA-binding transcription factor activity"/>
    <property type="evidence" value="ECO:0007669"/>
    <property type="project" value="InterPro"/>
</dbReference>
<evidence type="ECO:0000256" key="3">
    <source>
        <dbReference type="ARBA" id="ARBA00023163"/>
    </source>
</evidence>
<dbReference type="SMART" id="SM00345">
    <property type="entry name" value="HTH_GNTR"/>
    <property type="match status" value="2"/>
</dbReference>
<evidence type="ECO:0000256" key="1">
    <source>
        <dbReference type="ARBA" id="ARBA00023015"/>
    </source>
</evidence>
<dbReference type="EMBL" id="FOIM01000015">
    <property type="protein sequence ID" value="SET81597.1"/>
    <property type="molecule type" value="Genomic_DNA"/>
</dbReference>
<dbReference type="Pfam" id="PF00392">
    <property type="entry name" value="GntR"/>
    <property type="match status" value="2"/>
</dbReference>
<keyword evidence="6" id="KW-1185">Reference proteome</keyword>
<organism evidence="5 6">
    <name type="scientific">Enterocloster lavalensis</name>
    <dbReference type="NCBI Taxonomy" id="460384"/>
    <lineage>
        <taxon>Bacteria</taxon>
        <taxon>Bacillati</taxon>
        <taxon>Bacillota</taxon>
        <taxon>Clostridia</taxon>
        <taxon>Lachnospirales</taxon>
        <taxon>Lachnospiraceae</taxon>
        <taxon>Enterocloster</taxon>
    </lineage>
</organism>
<dbReference type="STRING" id="460384.SAMN05216313_11589"/>
<keyword evidence="2 5" id="KW-0238">DNA-binding</keyword>
<evidence type="ECO:0000313" key="6">
    <source>
        <dbReference type="Proteomes" id="UP000198508"/>
    </source>
</evidence>
<dbReference type="InterPro" id="IPR036388">
    <property type="entry name" value="WH-like_DNA-bd_sf"/>
</dbReference>
<dbReference type="InterPro" id="IPR050679">
    <property type="entry name" value="Bact_HTH_transcr_reg"/>
</dbReference>
<proteinExistence type="predicted"/>
<keyword evidence="1" id="KW-0805">Transcription regulation</keyword>
<sequence>MQSEQQYSNLIYEYFFMRIQFGYYHCGDYLPSIDNLCREFCVSAQTVKIALQRLRAEGYIDMHNGRSTKVIFEQDPERAGQAMTRYFSRRIQGFEDLYQSTRLIIMPLMLEGFHQAGPETLDGLSRLAAGNSADDVLQFFCFLLQQIDNPLAMNLYWETSIYWGLLFLKQGGEKDLSDIPLMHEGMRSCIELARAKDWCRLYGQLRDFRQISVGNALEKLAGSISPSADEEQIPFVWRIYRDRPQVCYSLASRLLHEIYVGGFREDSYLPSYEKLSVQFGVSVSTVRRTVKTLNQLGAAQSINGKGTRIFGIGEPCRVPDLKSPSVRRNLAYFFQAFELLAYSCEAVMRDTLDAAAPGEKRKLLSQLEEAIETGNTDLTLWQCLLFMANHSRLHGVRTVYKNIYGLFLWGYPLKASLVNGPEPIPSILRFTESIVKHLRENDTEGCVNALKTVVAQRFSTAEGYLLRCGLQPEELRLTPSIRLLITDENT</sequence>
<protein>
    <submittedName>
        <fullName evidence="5">DNA-binding transcriptional regulator, FadR family</fullName>
    </submittedName>
</protein>
<dbReference type="InterPro" id="IPR036390">
    <property type="entry name" value="WH_DNA-bd_sf"/>
</dbReference>
<dbReference type="PANTHER" id="PTHR44846">
    <property type="entry name" value="MANNOSYL-D-GLYCERATE TRANSPORT/METABOLISM SYSTEM REPRESSOR MNGR-RELATED"/>
    <property type="match status" value="1"/>
</dbReference>
<evidence type="ECO:0000259" key="4">
    <source>
        <dbReference type="PROSITE" id="PS50949"/>
    </source>
</evidence>
<dbReference type="Gene3D" id="1.10.10.10">
    <property type="entry name" value="Winged helix-like DNA-binding domain superfamily/Winged helix DNA-binding domain"/>
    <property type="match status" value="2"/>
</dbReference>
<dbReference type="AlphaFoldDB" id="A0A1I0HEY9"/>
<dbReference type="GO" id="GO:0003677">
    <property type="term" value="F:DNA binding"/>
    <property type="evidence" value="ECO:0007669"/>
    <property type="project" value="UniProtKB-KW"/>
</dbReference>
<dbReference type="Proteomes" id="UP000198508">
    <property type="component" value="Unassembled WGS sequence"/>
</dbReference>
<reference evidence="6" key="1">
    <citation type="submission" date="2016-10" db="EMBL/GenBank/DDBJ databases">
        <authorList>
            <person name="Varghese N."/>
            <person name="Submissions S."/>
        </authorList>
    </citation>
    <scope>NUCLEOTIDE SEQUENCE [LARGE SCALE GENOMIC DNA]</scope>
    <source>
        <strain evidence="6">NLAE-zl-G277</strain>
    </source>
</reference>
<dbReference type="GO" id="GO:0045892">
    <property type="term" value="P:negative regulation of DNA-templated transcription"/>
    <property type="evidence" value="ECO:0007669"/>
    <property type="project" value="TreeGrafter"/>
</dbReference>
<evidence type="ECO:0000313" key="5">
    <source>
        <dbReference type="EMBL" id="SET81597.1"/>
    </source>
</evidence>
<name>A0A1I0HEY9_9FIRM</name>
<keyword evidence="3" id="KW-0804">Transcription</keyword>
<feature type="domain" description="HTH gntR-type" evidence="4">
    <location>
        <begin position="5"/>
        <end position="73"/>
    </location>
</feature>
<gene>
    <name evidence="5" type="ORF">SAMN05216313_11589</name>
</gene>
<dbReference type="InterPro" id="IPR000524">
    <property type="entry name" value="Tscrpt_reg_HTH_GntR"/>
</dbReference>
<dbReference type="PANTHER" id="PTHR44846:SF1">
    <property type="entry name" value="MANNOSYL-D-GLYCERATE TRANSPORT_METABOLISM SYSTEM REPRESSOR MNGR-RELATED"/>
    <property type="match status" value="1"/>
</dbReference>
<dbReference type="SUPFAM" id="SSF46785">
    <property type="entry name" value="Winged helix' DNA-binding domain"/>
    <property type="match status" value="2"/>
</dbReference>
<dbReference type="PROSITE" id="PS50949">
    <property type="entry name" value="HTH_GNTR"/>
    <property type="match status" value="2"/>
</dbReference>
<accession>A0A1I0HEY9</accession>
<dbReference type="RefSeq" id="WP_092365263.1">
    <property type="nucleotide sequence ID" value="NZ_FOIM01000015.1"/>
</dbReference>